<reference evidence="5 6" key="1">
    <citation type="submission" date="2016-10" db="EMBL/GenBank/DDBJ databases">
        <authorList>
            <person name="de Groot N.N."/>
        </authorList>
    </citation>
    <scope>NUCLEOTIDE SEQUENCE [LARGE SCALE GENOMIC DNA]</scope>
    <source>
        <strain evidence="6">L7-484,KACC 16230,DSM 25025</strain>
    </source>
</reference>
<dbReference type="Gene3D" id="2.60.120.10">
    <property type="entry name" value="Jelly Rolls"/>
    <property type="match status" value="1"/>
</dbReference>
<dbReference type="SMART" id="SM00419">
    <property type="entry name" value="HTH_CRP"/>
    <property type="match status" value="1"/>
</dbReference>
<dbReference type="RefSeq" id="WP_244519633.1">
    <property type="nucleotide sequence ID" value="NZ_FNIT01000006.1"/>
</dbReference>
<keyword evidence="5" id="KW-0418">Kinase</keyword>
<name>A0A1H0JHT6_9HYPH</name>
<dbReference type="InterPro" id="IPR000595">
    <property type="entry name" value="cNMP-bd_dom"/>
</dbReference>
<keyword evidence="6" id="KW-1185">Reference proteome</keyword>
<keyword evidence="1" id="KW-0805">Transcription regulation</keyword>
<dbReference type="GO" id="GO:0016301">
    <property type="term" value="F:kinase activity"/>
    <property type="evidence" value="ECO:0007669"/>
    <property type="project" value="UniProtKB-KW"/>
</dbReference>
<feature type="domain" description="HTH crp-type" evidence="4">
    <location>
        <begin position="146"/>
        <end position="221"/>
    </location>
</feature>
<dbReference type="AlphaFoldDB" id="A0A1H0JHT6"/>
<evidence type="ECO:0000256" key="1">
    <source>
        <dbReference type="ARBA" id="ARBA00023015"/>
    </source>
</evidence>
<dbReference type="PROSITE" id="PS51063">
    <property type="entry name" value="HTH_CRP_2"/>
    <property type="match status" value="1"/>
</dbReference>
<protein>
    <submittedName>
        <fullName evidence="5">cAMP-binding domain of CRP or a regulatory subunit of cAMP-dependent protein kinases</fullName>
    </submittedName>
</protein>
<dbReference type="CDD" id="cd00038">
    <property type="entry name" value="CAP_ED"/>
    <property type="match status" value="1"/>
</dbReference>
<evidence type="ECO:0000313" key="5">
    <source>
        <dbReference type="EMBL" id="SDO43043.1"/>
    </source>
</evidence>
<dbReference type="SUPFAM" id="SSF46785">
    <property type="entry name" value="Winged helix' DNA-binding domain"/>
    <property type="match status" value="1"/>
</dbReference>
<evidence type="ECO:0000256" key="3">
    <source>
        <dbReference type="ARBA" id="ARBA00023163"/>
    </source>
</evidence>
<accession>A0A1H0JHT6</accession>
<dbReference type="Pfam" id="PF00027">
    <property type="entry name" value="cNMP_binding"/>
    <property type="match status" value="1"/>
</dbReference>
<dbReference type="SUPFAM" id="SSF51206">
    <property type="entry name" value="cAMP-binding domain-like"/>
    <property type="match status" value="1"/>
</dbReference>
<dbReference type="Gene3D" id="1.10.10.10">
    <property type="entry name" value="Winged helix-like DNA-binding domain superfamily/Winged helix DNA-binding domain"/>
    <property type="match status" value="1"/>
</dbReference>
<keyword evidence="2" id="KW-0238">DNA-binding</keyword>
<dbReference type="EMBL" id="FNIT01000006">
    <property type="protein sequence ID" value="SDO43043.1"/>
    <property type="molecule type" value="Genomic_DNA"/>
</dbReference>
<keyword evidence="3" id="KW-0804">Transcription</keyword>
<dbReference type="InterPro" id="IPR036388">
    <property type="entry name" value="WH-like_DNA-bd_sf"/>
</dbReference>
<dbReference type="Pfam" id="PF13545">
    <property type="entry name" value="HTH_Crp_2"/>
    <property type="match status" value="1"/>
</dbReference>
<sequence>MSDRDPFILKLETFATLDEGDRDLLRDRCRRVVSLRAKEEIVQEGTDPQVVHLVLSGYACRYKILADGSRQIVGFLLPGDFCDLHVFILDELDHNIATLTDCRLAVLSRDDITALCGRPRVARALWWSTLVDQAILREWLLNIGRRSADERVAHLLCELLERLRNVGLVSTDNTFTLPVTQGELADTLGLTVVHVNRMIRNLRDMSLIAISGRQISVRDVDGLKRFCGFRANYLHMDGARSGRDDLLAESEAFAMRVD</sequence>
<evidence type="ECO:0000313" key="6">
    <source>
        <dbReference type="Proteomes" id="UP000198793"/>
    </source>
</evidence>
<gene>
    <name evidence="5" type="ORF">SAMN05192530_106182</name>
</gene>
<dbReference type="InterPro" id="IPR018490">
    <property type="entry name" value="cNMP-bd_dom_sf"/>
</dbReference>
<dbReference type="InterPro" id="IPR036390">
    <property type="entry name" value="WH_DNA-bd_sf"/>
</dbReference>
<dbReference type="GO" id="GO:0003677">
    <property type="term" value="F:DNA binding"/>
    <property type="evidence" value="ECO:0007669"/>
    <property type="project" value="UniProtKB-KW"/>
</dbReference>
<proteinExistence type="predicted"/>
<dbReference type="InterPro" id="IPR014710">
    <property type="entry name" value="RmlC-like_jellyroll"/>
</dbReference>
<dbReference type="GO" id="GO:0006355">
    <property type="term" value="P:regulation of DNA-templated transcription"/>
    <property type="evidence" value="ECO:0007669"/>
    <property type="project" value="InterPro"/>
</dbReference>
<organism evidence="5 6">
    <name type="scientific">Aureimonas jatrophae</name>
    <dbReference type="NCBI Taxonomy" id="1166073"/>
    <lineage>
        <taxon>Bacteria</taxon>
        <taxon>Pseudomonadati</taxon>
        <taxon>Pseudomonadota</taxon>
        <taxon>Alphaproteobacteria</taxon>
        <taxon>Hyphomicrobiales</taxon>
        <taxon>Aurantimonadaceae</taxon>
        <taxon>Aureimonas</taxon>
    </lineage>
</organism>
<evidence type="ECO:0000259" key="4">
    <source>
        <dbReference type="PROSITE" id="PS51063"/>
    </source>
</evidence>
<dbReference type="InterPro" id="IPR012318">
    <property type="entry name" value="HTH_CRP"/>
</dbReference>
<evidence type="ECO:0000256" key="2">
    <source>
        <dbReference type="ARBA" id="ARBA00023125"/>
    </source>
</evidence>
<dbReference type="Proteomes" id="UP000198793">
    <property type="component" value="Unassembled WGS sequence"/>
</dbReference>
<dbReference type="STRING" id="1166073.SAMN05192530_106182"/>
<keyword evidence="5" id="KW-0808">Transferase</keyword>